<evidence type="ECO:0000313" key="2">
    <source>
        <dbReference type="EMBL" id="URE36351.1"/>
    </source>
</evidence>
<proteinExistence type="predicted"/>
<dbReference type="AlphaFoldDB" id="A0A9E7L0S1"/>
<keyword evidence="3" id="KW-1185">Reference proteome</keyword>
<protein>
    <submittedName>
        <fullName evidence="2">Uncharacterized protein</fullName>
    </submittedName>
</protein>
<keyword evidence="1" id="KW-0812">Transmembrane</keyword>
<sequence length="106" mass="11637">MHIIFGYMTRVSCSGAAADHVCIGAGAEHDDDDNWGNELNCKKSLDEESVLEMQGFALAQADACFPFIPFIVIEITQLDLHPTIVPQLPLSFLVLLLLLLVIIILL</sequence>
<organism evidence="2 3">
    <name type="scientific">Musa troglodytarum</name>
    <name type="common">fe'i banana</name>
    <dbReference type="NCBI Taxonomy" id="320322"/>
    <lineage>
        <taxon>Eukaryota</taxon>
        <taxon>Viridiplantae</taxon>
        <taxon>Streptophyta</taxon>
        <taxon>Embryophyta</taxon>
        <taxon>Tracheophyta</taxon>
        <taxon>Spermatophyta</taxon>
        <taxon>Magnoliopsida</taxon>
        <taxon>Liliopsida</taxon>
        <taxon>Zingiberales</taxon>
        <taxon>Musaceae</taxon>
        <taxon>Musa</taxon>
    </lineage>
</organism>
<dbReference type="OrthoDB" id="771937at2759"/>
<evidence type="ECO:0000313" key="3">
    <source>
        <dbReference type="Proteomes" id="UP001055439"/>
    </source>
</evidence>
<gene>
    <name evidence="2" type="ORF">MUK42_13154</name>
</gene>
<accession>A0A9E7L0S1</accession>
<dbReference type="EMBL" id="CP097510">
    <property type="protein sequence ID" value="URE36351.1"/>
    <property type="molecule type" value="Genomic_DNA"/>
</dbReference>
<reference evidence="2" key="1">
    <citation type="submission" date="2022-05" db="EMBL/GenBank/DDBJ databases">
        <title>The Musa troglodytarum L. genome provides insights into the mechanism of non-climacteric behaviour and enrichment of carotenoids.</title>
        <authorList>
            <person name="Wang J."/>
        </authorList>
    </citation>
    <scope>NUCLEOTIDE SEQUENCE</scope>
    <source>
        <tissue evidence="2">Leaf</tissue>
    </source>
</reference>
<keyword evidence="1" id="KW-0472">Membrane</keyword>
<keyword evidence="1" id="KW-1133">Transmembrane helix</keyword>
<dbReference type="Proteomes" id="UP001055439">
    <property type="component" value="Chromosome 8"/>
</dbReference>
<feature type="transmembrane region" description="Helical" evidence="1">
    <location>
        <begin position="88"/>
        <end position="105"/>
    </location>
</feature>
<name>A0A9E7L0S1_9LILI</name>
<evidence type="ECO:0000256" key="1">
    <source>
        <dbReference type="SAM" id="Phobius"/>
    </source>
</evidence>